<dbReference type="AlphaFoldDB" id="A0A8T0SN80"/>
<organism evidence="2 3">
    <name type="scientific">Panicum virgatum</name>
    <name type="common">Blackwell switchgrass</name>
    <dbReference type="NCBI Taxonomy" id="38727"/>
    <lineage>
        <taxon>Eukaryota</taxon>
        <taxon>Viridiplantae</taxon>
        <taxon>Streptophyta</taxon>
        <taxon>Embryophyta</taxon>
        <taxon>Tracheophyta</taxon>
        <taxon>Spermatophyta</taxon>
        <taxon>Magnoliopsida</taxon>
        <taxon>Liliopsida</taxon>
        <taxon>Poales</taxon>
        <taxon>Poaceae</taxon>
        <taxon>PACMAD clade</taxon>
        <taxon>Panicoideae</taxon>
        <taxon>Panicodae</taxon>
        <taxon>Paniceae</taxon>
        <taxon>Panicinae</taxon>
        <taxon>Panicum</taxon>
        <taxon>Panicum sect. Hiantes</taxon>
    </lineage>
</organism>
<accession>A0A8T0SN80</accession>
<name>A0A8T0SN80_PANVG</name>
<proteinExistence type="predicted"/>
<protein>
    <submittedName>
        <fullName evidence="2">Uncharacterized protein</fullName>
    </submittedName>
</protein>
<evidence type="ECO:0000313" key="3">
    <source>
        <dbReference type="Proteomes" id="UP000823388"/>
    </source>
</evidence>
<feature type="region of interest" description="Disordered" evidence="1">
    <location>
        <begin position="157"/>
        <end position="202"/>
    </location>
</feature>
<feature type="compositionally biased region" description="Basic residues" evidence="1">
    <location>
        <begin position="157"/>
        <end position="166"/>
    </location>
</feature>
<evidence type="ECO:0000256" key="1">
    <source>
        <dbReference type="SAM" id="MobiDB-lite"/>
    </source>
</evidence>
<sequence>MAHHDPPMASRPCRCRRLAIAPADCLGDPHRPPRCHKLSSLACRHRGWPPPAAAPLRRHTLRVQPHRLYTAPAPAQLDAGFTSPGCHTGIAEGWPLCSAARQIQRLASWICPRPGWIRAIVALVCHPVKATMRRPAPAQGAYRLTCPAVAFLAGRRASRGSLRRRRGREEEAARTGGGGVSERPHRNPPPPPAPPCGSEGGS</sequence>
<evidence type="ECO:0000313" key="2">
    <source>
        <dbReference type="EMBL" id="KAG2597649.1"/>
    </source>
</evidence>
<gene>
    <name evidence="2" type="ORF">PVAP13_5KG243307</name>
</gene>
<comment type="caution">
    <text evidence="2">The sequence shown here is derived from an EMBL/GenBank/DDBJ whole genome shotgun (WGS) entry which is preliminary data.</text>
</comment>
<dbReference type="Proteomes" id="UP000823388">
    <property type="component" value="Chromosome 5K"/>
</dbReference>
<reference evidence="2" key="1">
    <citation type="submission" date="2020-05" db="EMBL/GenBank/DDBJ databases">
        <title>WGS assembly of Panicum virgatum.</title>
        <authorList>
            <person name="Lovell J.T."/>
            <person name="Jenkins J."/>
            <person name="Shu S."/>
            <person name="Juenger T.E."/>
            <person name="Schmutz J."/>
        </authorList>
    </citation>
    <scope>NUCLEOTIDE SEQUENCE</scope>
    <source>
        <strain evidence="2">AP13</strain>
    </source>
</reference>
<dbReference type="EMBL" id="CM029045">
    <property type="protein sequence ID" value="KAG2597649.1"/>
    <property type="molecule type" value="Genomic_DNA"/>
</dbReference>
<keyword evidence="3" id="KW-1185">Reference proteome</keyword>